<keyword evidence="2" id="KW-1185">Reference proteome</keyword>
<protein>
    <submittedName>
        <fullName evidence="1">Uncharacterized protein</fullName>
    </submittedName>
</protein>
<evidence type="ECO:0000313" key="1">
    <source>
        <dbReference type="EMBL" id="AKD04309.1"/>
    </source>
</evidence>
<evidence type="ECO:0000313" key="2">
    <source>
        <dbReference type="Proteomes" id="UP000033109"/>
    </source>
</evidence>
<sequence length="102" mass="11360">MVTVELPAHEQVKQSKQEAEERILERKQQVAKGKLPGYLLWRKAVLQFKLLSFAAVPVRPHNHVPQVVGGMQESAAAPGCYIGNVRFFRTLVSVVGIMVQVP</sequence>
<gene>
    <name evidence="1" type="ORF">PKOR_15950</name>
</gene>
<name>A0A0E3ZFF2_9BACT</name>
<reference evidence="1 2" key="1">
    <citation type="journal article" date="2015" name="Sci. Rep.">
        <title>Unraveling adaptation of Pontibacter korlensis to radiation and infertility in desert through complete genome and comparative transcriptomic analysis.</title>
        <authorList>
            <person name="Dai J."/>
            <person name="Dai W."/>
            <person name="Qiu C."/>
            <person name="Yang Z."/>
            <person name="Zhang Y."/>
            <person name="Zhou M."/>
            <person name="Zhang L."/>
            <person name="Fang C."/>
            <person name="Gao Q."/>
            <person name="Yang Q."/>
            <person name="Li X."/>
            <person name="Wang Z."/>
            <person name="Wang Z."/>
            <person name="Jia Z."/>
            <person name="Chen X."/>
        </authorList>
    </citation>
    <scope>NUCLEOTIDE SEQUENCE [LARGE SCALE GENOMIC DNA]</scope>
    <source>
        <strain evidence="1 2">X14-1T</strain>
    </source>
</reference>
<dbReference type="AlphaFoldDB" id="A0A0E3ZFF2"/>
<dbReference type="EMBL" id="CP009621">
    <property type="protein sequence ID" value="AKD04309.1"/>
    <property type="molecule type" value="Genomic_DNA"/>
</dbReference>
<organism evidence="1 2">
    <name type="scientific">Pontibacter korlensis</name>
    <dbReference type="NCBI Taxonomy" id="400092"/>
    <lineage>
        <taxon>Bacteria</taxon>
        <taxon>Pseudomonadati</taxon>
        <taxon>Bacteroidota</taxon>
        <taxon>Cytophagia</taxon>
        <taxon>Cytophagales</taxon>
        <taxon>Hymenobacteraceae</taxon>
        <taxon>Pontibacter</taxon>
    </lineage>
</organism>
<dbReference type="HOGENOM" id="CLU_2274822_0_0_10"/>
<accession>A0A0E3ZFF2</accession>
<proteinExistence type="predicted"/>
<dbReference type="KEGG" id="pko:PKOR_15950"/>
<dbReference type="STRING" id="400092.PKOR_15950"/>
<dbReference type="Proteomes" id="UP000033109">
    <property type="component" value="Chromosome"/>
</dbReference>